<keyword evidence="6" id="KW-0963">Cytoplasm</keyword>
<dbReference type="Gene3D" id="3.30.300.20">
    <property type="match status" value="1"/>
</dbReference>
<dbReference type="GO" id="GO:0005525">
    <property type="term" value="F:GTP binding"/>
    <property type="evidence" value="ECO:0007669"/>
    <property type="project" value="UniProtKB-UniRule"/>
</dbReference>
<feature type="region of interest" description="G1" evidence="7">
    <location>
        <begin position="47"/>
        <end position="54"/>
    </location>
</feature>
<dbReference type="NCBIfam" id="TIGR00436">
    <property type="entry name" value="era"/>
    <property type="match status" value="1"/>
</dbReference>
<comment type="function">
    <text evidence="6">An essential GTPase that binds both GDP and GTP, with rapid nucleotide exchange. Plays a role in 16S rRNA processing and 30S ribosomal subunit biogenesis and possibly also in cell cycle regulation and energy metabolism.</text>
</comment>
<organism evidence="9 10">
    <name type="scientific">Helicobacter aurati</name>
    <dbReference type="NCBI Taxonomy" id="137778"/>
    <lineage>
        <taxon>Bacteria</taxon>
        <taxon>Pseudomonadati</taxon>
        <taxon>Campylobacterota</taxon>
        <taxon>Epsilonproteobacteria</taxon>
        <taxon>Campylobacterales</taxon>
        <taxon>Helicobacteraceae</taxon>
        <taxon>Helicobacter</taxon>
    </lineage>
</organism>
<feature type="domain" description="Era-type G" evidence="8">
    <location>
        <begin position="39"/>
        <end position="221"/>
    </location>
</feature>
<dbReference type="Pfam" id="PF07650">
    <property type="entry name" value="KH_2"/>
    <property type="match status" value="1"/>
</dbReference>
<evidence type="ECO:0000256" key="7">
    <source>
        <dbReference type="PROSITE-ProRule" id="PRU01050"/>
    </source>
</evidence>
<dbReference type="PROSITE" id="PS51713">
    <property type="entry name" value="G_ERA"/>
    <property type="match status" value="1"/>
</dbReference>
<dbReference type="CDD" id="cd22534">
    <property type="entry name" value="KH-II_Era"/>
    <property type="match status" value="1"/>
</dbReference>
<dbReference type="GO" id="GO:0005829">
    <property type="term" value="C:cytosol"/>
    <property type="evidence" value="ECO:0007669"/>
    <property type="project" value="TreeGrafter"/>
</dbReference>
<proteinExistence type="inferred from homology"/>
<dbReference type="Proteomes" id="UP000256424">
    <property type="component" value="Unassembled WGS sequence"/>
</dbReference>
<evidence type="ECO:0000256" key="3">
    <source>
        <dbReference type="ARBA" id="ARBA00022741"/>
    </source>
</evidence>
<comment type="similarity">
    <text evidence="1 6 7">Belongs to the TRAFAC class TrmE-Era-EngA-EngB-Septin-like GTPase superfamily. Era GTPase family.</text>
</comment>
<dbReference type="InterPro" id="IPR015946">
    <property type="entry name" value="KH_dom-like_a/b"/>
</dbReference>
<gene>
    <name evidence="6" type="primary">era</name>
    <name evidence="9" type="ORF">CQA66_03320</name>
</gene>
<dbReference type="SUPFAM" id="SSF54814">
    <property type="entry name" value="Prokaryotic type KH domain (KH-domain type II)"/>
    <property type="match status" value="1"/>
</dbReference>
<dbReference type="GO" id="GO:0003924">
    <property type="term" value="F:GTPase activity"/>
    <property type="evidence" value="ECO:0007669"/>
    <property type="project" value="UniProtKB-UniRule"/>
</dbReference>
<dbReference type="HAMAP" id="MF_00367">
    <property type="entry name" value="GTPase_Era"/>
    <property type="match status" value="1"/>
</dbReference>
<keyword evidence="5 6" id="KW-0342">GTP-binding</keyword>
<dbReference type="InterPro" id="IPR027417">
    <property type="entry name" value="P-loop_NTPase"/>
</dbReference>
<dbReference type="CDD" id="cd04163">
    <property type="entry name" value="Era"/>
    <property type="match status" value="1"/>
</dbReference>
<keyword evidence="6" id="KW-0472">Membrane</keyword>
<feature type="region of interest" description="G2" evidence="7">
    <location>
        <begin position="73"/>
        <end position="77"/>
    </location>
</feature>
<dbReference type="SUPFAM" id="SSF52540">
    <property type="entry name" value="P-loop containing nucleoside triphosphate hydrolases"/>
    <property type="match status" value="1"/>
</dbReference>
<dbReference type="GO" id="GO:0005886">
    <property type="term" value="C:plasma membrane"/>
    <property type="evidence" value="ECO:0007669"/>
    <property type="project" value="UniProtKB-SubCell"/>
</dbReference>
<comment type="subcellular location">
    <subcellularLocation>
        <location evidence="6">Cytoplasm</location>
    </subcellularLocation>
    <subcellularLocation>
        <location evidence="6">Cell membrane</location>
        <topology evidence="6">Peripheral membrane protein</topology>
    </subcellularLocation>
</comment>
<feature type="region of interest" description="G3" evidence="7">
    <location>
        <begin position="98"/>
        <end position="101"/>
    </location>
</feature>
<evidence type="ECO:0000256" key="1">
    <source>
        <dbReference type="ARBA" id="ARBA00007921"/>
    </source>
</evidence>
<feature type="binding site" evidence="6">
    <location>
        <begin position="168"/>
        <end position="171"/>
    </location>
    <ligand>
        <name>GTP</name>
        <dbReference type="ChEBI" id="CHEBI:37565"/>
    </ligand>
</feature>
<keyword evidence="6" id="KW-0699">rRNA-binding</keyword>
<dbReference type="InterPro" id="IPR005662">
    <property type="entry name" value="GTPase_Era-like"/>
</dbReference>
<dbReference type="InterPro" id="IPR005225">
    <property type="entry name" value="Small_GTP-bd"/>
</dbReference>
<comment type="subunit">
    <text evidence="6">Monomer.</text>
</comment>
<keyword evidence="6" id="KW-0690">Ribosome biogenesis</keyword>
<sequence>MPFFEKRTFYCNNSETFTFQRKSLQQTTNRPQTDHKQTRSGFVSVIGKPNAGKSTLLNQLIQSPLALVSQKANATRKRMDFIVPFENERIDSQIIFIDTPGLSLITEKDSNLQTKSRHTLNQYMTHEAYRALGDCDMCLFVVAANANDIVFYTEFLRKCTKPHIIVLNKIDKVQHHQLLACIRQYQKFQQHYLALIPLCAIKLQTRQKDSLLLEIASALPIHPHFYDDSLASTTLLRDIYKEAIREAIFERMNDEIPYQSDVRILTVTEKARLVSISAQIITEKDSQKSMCIGKNGATIKALGKLARIKCENIANKKVFLSLQVQTVRGWSKDTKKLAQMGYRRIE</sequence>
<feature type="region of interest" description="G4" evidence="7">
    <location>
        <begin position="168"/>
        <end position="171"/>
    </location>
</feature>
<feature type="binding site" evidence="6">
    <location>
        <begin position="98"/>
        <end position="102"/>
    </location>
    <ligand>
        <name>GTP</name>
        <dbReference type="ChEBI" id="CHEBI:37565"/>
    </ligand>
</feature>
<evidence type="ECO:0000313" key="10">
    <source>
        <dbReference type="Proteomes" id="UP000256424"/>
    </source>
</evidence>
<name>A0A3D8J732_9HELI</name>
<dbReference type="GO" id="GO:0070181">
    <property type="term" value="F:small ribosomal subunit rRNA binding"/>
    <property type="evidence" value="ECO:0007669"/>
    <property type="project" value="UniProtKB-UniRule"/>
</dbReference>
<dbReference type="NCBIfam" id="TIGR00231">
    <property type="entry name" value="small_GTP"/>
    <property type="match status" value="1"/>
</dbReference>
<dbReference type="InterPro" id="IPR009019">
    <property type="entry name" value="KH_sf_prok-type"/>
</dbReference>
<evidence type="ECO:0000256" key="2">
    <source>
        <dbReference type="ARBA" id="ARBA00020484"/>
    </source>
</evidence>
<dbReference type="EMBL" id="NXLW01000004">
    <property type="protein sequence ID" value="RDU72926.1"/>
    <property type="molecule type" value="Genomic_DNA"/>
</dbReference>
<evidence type="ECO:0000256" key="5">
    <source>
        <dbReference type="ARBA" id="ARBA00023134"/>
    </source>
</evidence>
<dbReference type="GO" id="GO:0043024">
    <property type="term" value="F:ribosomal small subunit binding"/>
    <property type="evidence" value="ECO:0007669"/>
    <property type="project" value="TreeGrafter"/>
</dbReference>
<dbReference type="InterPro" id="IPR004044">
    <property type="entry name" value="KH_dom_type_2"/>
</dbReference>
<evidence type="ECO:0000256" key="4">
    <source>
        <dbReference type="ARBA" id="ARBA00022884"/>
    </source>
</evidence>
<dbReference type="Gene3D" id="3.40.50.300">
    <property type="entry name" value="P-loop containing nucleotide triphosphate hydrolases"/>
    <property type="match status" value="1"/>
</dbReference>
<dbReference type="PANTHER" id="PTHR42698:SF1">
    <property type="entry name" value="GTPASE ERA, MITOCHONDRIAL"/>
    <property type="match status" value="1"/>
</dbReference>
<evidence type="ECO:0000259" key="8">
    <source>
        <dbReference type="PROSITE" id="PS51713"/>
    </source>
</evidence>
<keyword evidence="10" id="KW-1185">Reference proteome</keyword>
<feature type="region of interest" description="G5" evidence="7">
    <location>
        <begin position="198"/>
        <end position="200"/>
    </location>
</feature>
<feature type="binding site" evidence="6">
    <location>
        <begin position="47"/>
        <end position="54"/>
    </location>
    <ligand>
        <name>GTP</name>
        <dbReference type="ChEBI" id="CHEBI:37565"/>
    </ligand>
</feature>
<evidence type="ECO:0000313" key="9">
    <source>
        <dbReference type="EMBL" id="RDU72926.1"/>
    </source>
</evidence>
<dbReference type="InterPro" id="IPR030388">
    <property type="entry name" value="G_ERA_dom"/>
</dbReference>
<dbReference type="Pfam" id="PF01926">
    <property type="entry name" value="MMR_HSR1"/>
    <property type="match status" value="1"/>
</dbReference>
<comment type="caution">
    <text evidence="9">The sequence shown here is derived from an EMBL/GenBank/DDBJ whole genome shotgun (WGS) entry which is preliminary data.</text>
</comment>
<dbReference type="AlphaFoldDB" id="A0A3D8J732"/>
<keyword evidence="6" id="KW-1003">Cell membrane</keyword>
<protein>
    <recommendedName>
        <fullName evidence="2 6">GTPase Era</fullName>
    </recommendedName>
</protein>
<dbReference type="OrthoDB" id="9805918at2"/>
<keyword evidence="4 6" id="KW-0694">RNA-binding</keyword>
<keyword evidence="3 6" id="KW-0547">Nucleotide-binding</keyword>
<reference evidence="9 10" key="1">
    <citation type="submission" date="2018-04" db="EMBL/GenBank/DDBJ databases">
        <title>Novel Campyloabacter and Helicobacter Species and Strains.</title>
        <authorList>
            <person name="Mannion A.J."/>
            <person name="Shen Z."/>
            <person name="Fox J.G."/>
        </authorList>
    </citation>
    <scope>NUCLEOTIDE SEQUENCE [LARGE SCALE GENOMIC DNA]</scope>
    <source>
        <strain evidence="9 10">MIT 97-5075</strain>
    </source>
</reference>
<dbReference type="GO" id="GO:0000028">
    <property type="term" value="P:ribosomal small subunit assembly"/>
    <property type="evidence" value="ECO:0007669"/>
    <property type="project" value="TreeGrafter"/>
</dbReference>
<dbReference type="PANTHER" id="PTHR42698">
    <property type="entry name" value="GTPASE ERA"/>
    <property type="match status" value="1"/>
</dbReference>
<dbReference type="NCBIfam" id="NF000908">
    <property type="entry name" value="PRK00089.1"/>
    <property type="match status" value="1"/>
</dbReference>
<accession>A0A3D8J732</accession>
<dbReference type="InterPro" id="IPR006073">
    <property type="entry name" value="GTP-bd"/>
</dbReference>
<dbReference type="PRINTS" id="PR00326">
    <property type="entry name" value="GTP1OBG"/>
</dbReference>
<evidence type="ECO:0000256" key="6">
    <source>
        <dbReference type="HAMAP-Rule" id="MF_00367"/>
    </source>
</evidence>